<organism evidence="2 3">
    <name type="scientific">Candidatus Curtissbacteria bacterium RBG_16_39_7</name>
    <dbReference type="NCBI Taxonomy" id="1797707"/>
    <lineage>
        <taxon>Bacteria</taxon>
        <taxon>Candidatus Curtissiibacteriota</taxon>
    </lineage>
</organism>
<comment type="caution">
    <text evidence="2">The sequence shown here is derived from an EMBL/GenBank/DDBJ whole genome shotgun (WGS) entry which is preliminary data.</text>
</comment>
<dbReference type="CDD" id="cd00958">
    <property type="entry name" value="DhnA"/>
    <property type="match status" value="1"/>
</dbReference>
<dbReference type="InterPro" id="IPR013785">
    <property type="entry name" value="Aldolase_TIM"/>
</dbReference>
<dbReference type="Pfam" id="PF01791">
    <property type="entry name" value="DeoC"/>
    <property type="match status" value="1"/>
</dbReference>
<dbReference type="EMBL" id="MFAV01000013">
    <property type="protein sequence ID" value="OGD86639.1"/>
    <property type="molecule type" value="Genomic_DNA"/>
</dbReference>
<dbReference type="PIRSF" id="PIRSF038992">
    <property type="entry name" value="Aldolase_Ia"/>
    <property type="match status" value="1"/>
</dbReference>
<dbReference type="Gene3D" id="3.20.20.70">
    <property type="entry name" value="Aldolase class I"/>
    <property type="match status" value="1"/>
</dbReference>
<dbReference type="PANTHER" id="PTHR47916">
    <property type="entry name" value="FRUCTOSE-BISPHOSPHATE ALDOLASE CLASS 1"/>
    <property type="match status" value="1"/>
</dbReference>
<protein>
    <recommendedName>
        <fullName evidence="4">Fructose-bisphosphate aldolase</fullName>
    </recommendedName>
</protein>
<evidence type="ECO:0000313" key="2">
    <source>
        <dbReference type="EMBL" id="OGD86639.1"/>
    </source>
</evidence>
<dbReference type="InterPro" id="IPR002915">
    <property type="entry name" value="DeoC/FbaB/LacD_aldolase"/>
</dbReference>
<dbReference type="InterPro" id="IPR041720">
    <property type="entry name" value="FbaB-like"/>
</dbReference>
<reference evidence="2 3" key="1">
    <citation type="journal article" date="2016" name="Nat. Commun.">
        <title>Thousands of microbial genomes shed light on interconnected biogeochemical processes in an aquifer system.</title>
        <authorList>
            <person name="Anantharaman K."/>
            <person name="Brown C.T."/>
            <person name="Hug L.A."/>
            <person name="Sharon I."/>
            <person name="Castelle C.J."/>
            <person name="Probst A.J."/>
            <person name="Thomas B.C."/>
            <person name="Singh A."/>
            <person name="Wilkins M.J."/>
            <person name="Karaoz U."/>
            <person name="Brodie E.L."/>
            <person name="Williams K.H."/>
            <person name="Hubbard S.S."/>
            <person name="Banfield J.F."/>
        </authorList>
    </citation>
    <scope>NUCLEOTIDE SEQUENCE [LARGE SCALE GENOMIC DNA]</scope>
</reference>
<evidence type="ECO:0000313" key="3">
    <source>
        <dbReference type="Proteomes" id="UP000176628"/>
    </source>
</evidence>
<dbReference type="GO" id="GO:0004332">
    <property type="term" value="F:fructose-bisphosphate aldolase activity"/>
    <property type="evidence" value="ECO:0007669"/>
    <property type="project" value="InterPro"/>
</dbReference>
<dbReference type="SUPFAM" id="SSF51569">
    <property type="entry name" value="Aldolase"/>
    <property type="match status" value="1"/>
</dbReference>
<proteinExistence type="predicted"/>
<dbReference type="AlphaFoldDB" id="A0A1F5G475"/>
<dbReference type="SMART" id="SM01133">
    <property type="entry name" value="DeoC"/>
    <property type="match status" value="1"/>
</dbReference>
<feature type="active site" description="Schiff-base intermediate with dihydroxyacetone-P" evidence="1">
    <location>
        <position position="173"/>
    </location>
</feature>
<dbReference type="PANTHER" id="PTHR47916:SF1">
    <property type="entry name" value="3-HYDROXY-5-PHOSPHONOOXYPENTANE-2,4-DIONE THIOLASE"/>
    <property type="match status" value="1"/>
</dbReference>
<accession>A0A1F5G475</accession>
<gene>
    <name evidence="2" type="ORF">A2Z23_02890</name>
</gene>
<name>A0A1F5G475_9BACT</name>
<dbReference type="Proteomes" id="UP000176628">
    <property type="component" value="Unassembled WGS sequence"/>
</dbReference>
<evidence type="ECO:0000256" key="1">
    <source>
        <dbReference type="PIRSR" id="PIRSR038992-1"/>
    </source>
</evidence>
<evidence type="ECO:0008006" key="4">
    <source>
        <dbReference type="Google" id="ProtNLM"/>
    </source>
</evidence>
<dbReference type="InterPro" id="IPR050456">
    <property type="entry name" value="DeoC/FbaB_aldolase"/>
</dbReference>
<feature type="active site" description="Proton donor" evidence="1">
    <location>
        <position position="142"/>
    </location>
</feature>
<sequence length="249" mass="27409">MVSLERITTKGKAVYLAYDHGMEHGPIDLNQKNVDPEFILNIAYEARLNAVIFQKGVAEKYWQGKYRQVPLIVKLNGKAKIAGGESYSAQNCSVKEAKKLGAAAVGYTIFLGSERDWEMMERFGKIVEEAHEENLPTIVWVYPRGKAVKDDASPEITAYAARIALELGADIAKIKYCGSEESFAWAVQSAGRCKVVLSGGPKTEKFEEFLETLGEVMKAGAAGVAVGRNVWQAADPIERAKKIKEMVFA</sequence>